<dbReference type="Pfam" id="PF02687">
    <property type="entry name" value="FtsX"/>
    <property type="match status" value="1"/>
</dbReference>
<evidence type="ECO:0000259" key="7">
    <source>
        <dbReference type="Pfam" id="PF02687"/>
    </source>
</evidence>
<keyword evidence="2 6" id="KW-1003">Cell membrane</keyword>
<feature type="domain" description="ABC3 transporter permease C-terminal" evidence="7">
    <location>
        <begin position="72"/>
        <end position="189"/>
    </location>
</feature>
<evidence type="ECO:0000256" key="3">
    <source>
        <dbReference type="ARBA" id="ARBA00022692"/>
    </source>
</evidence>
<dbReference type="InterPro" id="IPR052536">
    <property type="entry name" value="ABC-4_Integral_Memb_Prot"/>
</dbReference>
<dbReference type="PANTHER" id="PTHR46795">
    <property type="entry name" value="ABC TRANSPORTER PERMEASE-RELATED-RELATED"/>
    <property type="match status" value="1"/>
</dbReference>
<dbReference type="GeneID" id="64220245"/>
<dbReference type="GO" id="GO:0005886">
    <property type="term" value="C:plasma membrane"/>
    <property type="evidence" value="ECO:0007669"/>
    <property type="project" value="UniProtKB-SubCell"/>
</dbReference>
<comment type="subcellular location">
    <subcellularLocation>
        <location evidence="1 6">Cell membrane</location>
        <topology evidence="1 6">Multi-pass membrane protein</topology>
    </subcellularLocation>
</comment>
<dbReference type="Proteomes" id="UP000239833">
    <property type="component" value="Chromosome"/>
</dbReference>
<dbReference type="GO" id="GO:0055085">
    <property type="term" value="P:transmembrane transport"/>
    <property type="evidence" value="ECO:0007669"/>
    <property type="project" value="UniProtKB-UniRule"/>
</dbReference>
<keyword evidence="3 6" id="KW-0812">Transmembrane</keyword>
<dbReference type="PANTHER" id="PTHR46795:SF1">
    <property type="entry name" value="ABC TRANSPORTER PERMEASE PROTEIN"/>
    <property type="match status" value="1"/>
</dbReference>
<accession>A0A2L1U4Y2</accession>
<feature type="transmembrane region" description="Helical" evidence="6">
    <location>
        <begin position="120"/>
        <end position="145"/>
    </location>
</feature>
<feature type="transmembrane region" description="Helical" evidence="6">
    <location>
        <begin position="616"/>
        <end position="638"/>
    </location>
</feature>
<feature type="transmembrane region" description="Helical" evidence="6">
    <location>
        <begin position="237"/>
        <end position="261"/>
    </location>
</feature>
<dbReference type="STRING" id="147375.BXP28_01950"/>
<organism evidence="8 9">
    <name type="scientific">Paenibacillus larvae subsp. larvae</name>
    <dbReference type="NCBI Taxonomy" id="147375"/>
    <lineage>
        <taxon>Bacteria</taxon>
        <taxon>Bacillati</taxon>
        <taxon>Bacillota</taxon>
        <taxon>Bacilli</taxon>
        <taxon>Bacillales</taxon>
        <taxon>Paenibacillaceae</taxon>
        <taxon>Paenibacillus</taxon>
    </lineage>
</organism>
<feature type="transmembrane region" description="Helical" evidence="6">
    <location>
        <begin position="293"/>
        <end position="319"/>
    </location>
</feature>
<evidence type="ECO:0000256" key="6">
    <source>
        <dbReference type="PIRNR" id="PIRNR018968"/>
    </source>
</evidence>
<proteinExistence type="inferred from homology"/>
<feature type="transmembrane region" description="Helical" evidence="6">
    <location>
        <begin position="578"/>
        <end position="604"/>
    </location>
</feature>
<keyword evidence="4 6" id="KW-1133">Transmembrane helix</keyword>
<evidence type="ECO:0000256" key="5">
    <source>
        <dbReference type="ARBA" id="ARBA00023136"/>
    </source>
</evidence>
<feature type="transmembrane region" description="Helical" evidence="6">
    <location>
        <begin position="206"/>
        <end position="225"/>
    </location>
</feature>
<evidence type="ECO:0000256" key="2">
    <source>
        <dbReference type="ARBA" id="ARBA00022475"/>
    </source>
</evidence>
<dbReference type="PIRSF" id="PIRSF018968">
    <property type="entry name" value="ABC_permease_BceB"/>
    <property type="match status" value="1"/>
</dbReference>
<keyword evidence="6" id="KW-0813">Transport</keyword>
<dbReference type="InterPro" id="IPR003838">
    <property type="entry name" value="ABC3_permease_C"/>
</dbReference>
<evidence type="ECO:0000313" key="8">
    <source>
        <dbReference type="EMBL" id="AVF28007.1"/>
    </source>
</evidence>
<feature type="transmembrane region" description="Helical" evidence="6">
    <location>
        <begin position="531"/>
        <end position="557"/>
    </location>
</feature>
<comment type="similarity">
    <text evidence="6">Belongs to the ABC-4 integral membrane protein family.</text>
</comment>
<dbReference type="EMBL" id="CP019655">
    <property type="protein sequence ID" value="AVF28007.1"/>
    <property type="molecule type" value="Genomic_DNA"/>
</dbReference>
<evidence type="ECO:0000313" key="9">
    <source>
        <dbReference type="Proteomes" id="UP000239833"/>
    </source>
</evidence>
<gene>
    <name evidence="8" type="ORF">ERICIII_03903</name>
</gene>
<evidence type="ECO:0000256" key="4">
    <source>
        <dbReference type="ARBA" id="ARBA00022989"/>
    </source>
</evidence>
<dbReference type="RefSeq" id="WP_079940428.1">
    <property type="nucleotide sequence ID" value="NZ_CP019655.1"/>
</dbReference>
<keyword evidence="5 6" id="KW-0472">Membrane</keyword>
<name>A0A2L1U4Y2_9BACL</name>
<reference evidence="9" key="1">
    <citation type="submission" date="2017-02" db="EMBL/GenBank/DDBJ databases">
        <title>Delineation of Paenibacillus larvae strains originating from foulbrood outbreaks.</title>
        <authorList>
            <person name="Beims H."/>
            <person name="Bunk B."/>
            <person name="Sproeer C."/>
            <person name="Mohr K.I."/>
            <person name="Pradella S."/>
            <person name="Guenther G."/>
            <person name="Rohde M."/>
            <person name="von der Ohe W."/>
            <person name="Steinert M."/>
        </authorList>
    </citation>
    <scope>NUCLEOTIDE SEQUENCE [LARGE SCALE GENOMIC DNA]</scope>
    <source>
        <strain evidence="9">Eric_III</strain>
    </source>
</reference>
<dbReference type="AlphaFoldDB" id="A0A2L1U4Y2"/>
<feature type="transmembrane region" description="Helical" evidence="6">
    <location>
        <begin position="62"/>
        <end position="84"/>
    </location>
</feature>
<dbReference type="InterPro" id="IPR027022">
    <property type="entry name" value="ABC_permease_BceB-typ"/>
</dbReference>
<feature type="transmembrane region" description="Helical" evidence="6">
    <location>
        <begin position="165"/>
        <end position="185"/>
    </location>
</feature>
<protein>
    <submittedName>
        <fullName evidence="8">Efflux ABC transporter, permease protein</fullName>
    </submittedName>
</protein>
<sequence>MTFRQFAIRNIKGNWVQYSAYFLSSVFSVMVFYMYTAFIWHPEIKSAEALPTDLISISITNIVSGLMIMCNVIIAIFSFFFILYSNSAFLKKRKKEFGLYTLFGMTNWQIRKMVFLENMAISLAAIGTGLGLGTLFSKLFFMILSQFLKLDKPIAFYWPYQAMRFSAFLFLGLFLFQTLYSLFRIKKSEIIDLIQGASKPKPMPRFSWILVLLSTVCIARGYYIAYTVDSVETVLIYFFPSILIAIVGTYFLFTQSSILILKGLQNRKSFFYSRINMIAVSQLLYKIKDNARMLFTVTMLSAVVLTATASVYIGLQILLAQTLSQNPQSIAFLEKGRGVHDVIDPKQVERILAEDKVNVLYKVQIPLLPGNLLSETERMRKAKGTSTMVISEDSYNQVADLMSKPSLPITPGHAVFAHNMGLTNQYIPRDKVEISSDNWRSIITIEKEIEQDIFAPILVSGLLIVSNEDYEAWRGHTPEYGQYIYYAYELENWKQREDTVKKISELVPEKHDSDFSFRVQTYKILTQISTLVMFIGLFISVLFFLAAGSITYFKLFTEIEDDRRQFRSLMKVGMTIEEIRMVVGTHVGIMFFIPCLVGTVHTLFVVKTLNNLVGNVWLYAGIVIGCYWVLQTLYFLVARNFYTKWILREEVK</sequence>
<evidence type="ECO:0000256" key="1">
    <source>
        <dbReference type="ARBA" id="ARBA00004651"/>
    </source>
</evidence>
<feature type="transmembrane region" description="Helical" evidence="6">
    <location>
        <begin position="21"/>
        <end position="42"/>
    </location>
</feature>